<evidence type="ECO:0000313" key="1">
    <source>
        <dbReference type="EMBL" id="MFC4211858.1"/>
    </source>
</evidence>
<accession>A0ABV8PCL0</accession>
<dbReference type="RefSeq" id="WP_378985318.1">
    <property type="nucleotide sequence ID" value="NZ_JBHSBW010000011.1"/>
</dbReference>
<evidence type="ECO:0008006" key="3">
    <source>
        <dbReference type="Google" id="ProtNLM"/>
    </source>
</evidence>
<evidence type="ECO:0000313" key="2">
    <source>
        <dbReference type="Proteomes" id="UP001595789"/>
    </source>
</evidence>
<protein>
    <recommendedName>
        <fullName evidence="3">Copper amine oxidase N-terminal domain-containing protein</fullName>
    </recommendedName>
</protein>
<reference evidence="2" key="1">
    <citation type="journal article" date="2019" name="Int. J. Syst. Evol. Microbiol.">
        <title>The Global Catalogue of Microorganisms (GCM) 10K type strain sequencing project: providing services to taxonomists for standard genome sequencing and annotation.</title>
        <authorList>
            <consortium name="The Broad Institute Genomics Platform"/>
            <consortium name="The Broad Institute Genome Sequencing Center for Infectious Disease"/>
            <person name="Wu L."/>
            <person name="Ma J."/>
        </authorList>
    </citation>
    <scope>NUCLEOTIDE SEQUENCE [LARGE SCALE GENOMIC DNA]</scope>
    <source>
        <strain evidence="2">CCM 8691</strain>
    </source>
</reference>
<dbReference type="Proteomes" id="UP001595789">
    <property type="component" value="Unassembled WGS sequence"/>
</dbReference>
<dbReference type="EMBL" id="JBHSBW010000011">
    <property type="protein sequence ID" value="MFC4211858.1"/>
    <property type="molecule type" value="Genomic_DNA"/>
</dbReference>
<gene>
    <name evidence="1" type="ORF">ACFOWA_11730</name>
</gene>
<keyword evidence="2" id="KW-1185">Reference proteome</keyword>
<comment type="caution">
    <text evidence="1">The sequence shown here is derived from an EMBL/GenBank/DDBJ whole genome shotgun (WGS) entry which is preliminary data.</text>
</comment>
<sequence>MKKTIFTILLFAIANFTFSQQKYYAFSINGKHGITDTLGSEVIKPIYKYRVIIPAKNQIYLQDFSEKRDIIFNAKTGKKDLYESVYNNWVEIKNVPYSVIRVKDRKFLLSEETDKTIPFSRDYDEFYNVGNYIIASYYAQEPYSPGSKDKNGKLLPPHVRELKKHYAVLANDESLKTIVDKGFDKYLPLYKRPDEAKEEGIATVVTVTLKQINVNPNFDYIVLSQGNNHKLYNDKMVLVKAFVLQKADTEMLVAFCRKTLKVNLNDTPENGYGPTFSAPPMDGRISKKASEDLVEKKPFVSYFYIKKLENGNTIFALKEISKRIFEANSKMEVRLFEKKNLITISIDGEELSEFNYNPKTGEIYLPKAYFSELGLTIL</sequence>
<organism evidence="1 2">
    <name type="scientific">Pedobacter lithocola</name>
    <dbReference type="NCBI Taxonomy" id="1908239"/>
    <lineage>
        <taxon>Bacteria</taxon>
        <taxon>Pseudomonadati</taxon>
        <taxon>Bacteroidota</taxon>
        <taxon>Sphingobacteriia</taxon>
        <taxon>Sphingobacteriales</taxon>
        <taxon>Sphingobacteriaceae</taxon>
        <taxon>Pedobacter</taxon>
    </lineage>
</organism>
<name>A0ABV8PCL0_9SPHI</name>
<proteinExistence type="predicted"/>